<dbReference type="AlphaFoldDB" id="A0A7J6RB60"/>
<name>A0A7J6RB60_PEROL</name>
<evidence type="ECO:0000313" key="2">
    <source>
        <dbReference type="Proteomes" id="UP000574390"/>
    </source>
</evidence>
<sequence length="348" mass="39688">MRVFKTGLLTIPLHHQTLSSASKEVPLTAHVQRRSSCTLTANYTRGEGDYTVPTRNDTEYIHTAHWASVTGKYNEEFGYYFVDYTSLRLTEKTMPDQGEYRTMRHHFSPFHNVEQYIQHNVHECEESMIEIARRMLAQNNTREVLRSAYPKLVAEFSKNPRAISPLIIARHARTHWAKGGTSAMRADCNQGDPNSAQPLSMLVMTWSEEHNHAFMNLLLLSDTRPSQHLEIPLSQQGVDLVRSAWRKVSYSQAERFNTSFAAMMIDVANELLKNSSVKAMAEQDAWTIAIDENDHQDVQDSFAEILITAVLCGWNKELQPYVPMTRRRAIIRSLRAHSSSLPHASMAA</sequence>
<organism evidence="1 2">
    <name type="scientific">Perkinsus olseni</name>
    <name type="common">Perkinsus atlanticus</name>
    <dbReference type="NCBI Taxonomy" id="32597"/>
    <lineage>
        <taxon>Eukaryota</taxon>
        <taxon>Sar</taxon>
        <taxon>Alveolata</taxon>
        <taxon>Perkinsozoa</taxon>
        <taxon>Perkinsea</taxon>
        <taxon>Perkinsida</taxon>
        <taxon>Perkinsidae</taxon>
        <taxon>Perkinsus</taxon>
    </lineage>
</organism>
<protein>
    <submittedName>
        <fullName evidence="1">Uncharacterized protein</fullName>
    </submittedName>
</protein>
<evidence type="ECO:0000313" key="1">
    <source>
        <dbReference type="EMBL" id="KAF4717236.1"/>
    </source>
</evidence>
<accession>A0A7J6RB60</accession>
<comment type="caution">
    <text evidence="1">The sequence shown here is derived from an EMBL/GenBank/DDBJ whole genome shotgun (WGS) entry which is preliminary data.</text>
</comment>
<gene>
    <name evidence="1" type="ORF">FOZ62_024809</name>
</gene>
<dbReference type="EMBL" id="JABANM010023827">
    <property type="protein sequence ID" value="KAF4717236.1"/>
    <property type="molecule type" value="Genomic_DNA"/>
</dbReference>
<proteinExistence type="predicted"/>
<reference evidence="1 2" key="1">
    <citation type="submission" date="2020-04" db="EMBL/GenBank/DDBJ databases">
        <title>Perkinsus olseni comparative genomics.</title>
        <authorList>
            <person name="Bogema D.R."/>
        </authorList>
    </citation>
    <scope>NUCLEOTIDE SEQUENCE [LARGE SCALE GENOMIC DNA]</scope>
    <source>
        <strain evidence="1">ATCC PRA-205</strain>
    </source>
</reference>
<dbReference type="Proteomes" id="UP000574390">
    <property type="component" value="Unassembled WGS sequence"/>
</dbReference>